<dbReference type="Pfam" id="PF22940">
    <property type="entry name" value="CNOT1_1st"/>
    <property type="match status" value="1"/>
</dbReference>
<evidence type="ECO:0000256" key="6">
    <source>
        <dbReference type="ARBA" id="ARBA00023015"/>
    </source>
</evidence>
<dbReference type="InterPro" id="IPR032191">
    <property type="entry name" value="CNOT1_CAF1_bind"/>
</dbReference>
<keyword evidence="9" id="KW-0539">Nucleus</keyword>
<feature type="domain" description="CCR4-NOT transcription complex subunit 1 N-terminal" evidence="18">
    <location>
        <begin position="31"/>
        <end position="225"/>
    </location>
</feature>
<evidence type="ECO:0000259" key="19">
    <source>
        <dbReference type="Pfam" id="PF23590"/>
    </source>
</evidence>
<dbReference type="GO" id="GO:0017148">
    <property type="term" value="P:negative regulation of translation"/>
    <property type="evidence" value="ECO:0007669"/>
    <property type="project" value="InterPro"/>
</dbReference>
<dbReference type="EMBL" id="CAKASE010000043">
    <property type="protein sequence ID" value="CAG9558213.1"/>
    <property type="molecule type" value="Genomic_DNA"/>
</dbReference>
<dbReference type="GO" id="GO:0030015">
    <property type="term" value="C:CCR4-NOT core complex"/>
    <property type="evidence" value="ECO:0007669"/>
    <property type="project" value="InterPro"/>
</dbReference>
<dbReference type="PANTHER" id="PTHR13162">
    <property type="entry name" value="CCR4-NOT TRANSCRIPTION COMPLEX"/>
    <property type="match status" value="1"/>
</dbReference>
<sequence length="2447" mass="276572">MNLDPLTFSLSQINYLVVNLNKKNFKQTSQELSQIVSLYGLEAENQLLRCLLSEAAKTWDERTASSVHASLLAQHLACLLNHPAKSTVICQAVDQPTRSLQKVLKPTNSLLSRLARLLKFTTAQDVAFTLVLRRNSSKPEIVSLAKQHLKKRFLDFVQCYLDAERGHQVERAGLQECSPEVLQTLLTSLAYENFRLAAVTKDLFLKRLRIDFPREVVPIVLAPLLYPDDTQTPLEEMTTSDDMTAAMMDNTLAEIIRDIGYAFTASVEDCKNNMVNFGAREPTAIDVARIISTMIKYHATIQEAPHVQTPGNFWMNHEAKKEAMTHGHVGETWNPEVFVQTLKELASNLNWKEVILQLDHPEFIVPDRQGLSLLFTILRLGLQSAGYPANIFPVEYLCRRWANLEGQMSLLTNILKHPDIFSFADHPFHPVSIDLLKSPPETDNKEVSTWRCLYLVELLLYASERGYYLQVHELFKYPVQHCPDILLLALLQISPPITGFRQELLTTLIPIFLGNHPNSGIVLQHAWHSQNPNIKPIIMHAMADWYIRGECDQSKLSRILDVAQDLKALSLLLNVQSFPFIIDLACLASRREYLKLDKWLTDKIRDHGETFVTAMVKFLQRRCPQIIGKIPEDQLPKAAQLPPETVGTMLACLQLCIPNVQQELQEAIYNLMASCQALILTKARPGIPGIARPHTRILETPFNPAGLGPQLFTPHVDAIANLAPNVANMTLGAPANTAFAMPGTLGPLVAAPGSPSRLLGAGPNSPFAMMPMQQHVANVANMGALARMPPTPMDKPRLPDPIHLPEMIHNVSKEIEDEANGYFQRIYNHPPHPTLSIDEVLEMLKKFQDSPNKRERDVFSCMLRNLFEEYKFFPQYPDKELHITAQLFGGIIEKGLVPSYVSLGLALRFVLDALRKPEGSKMYYFGIAALDRFKSRLKDYHKYCEHVRAIPHFNEFPPHLIEYIEYGLQSQEPPTKPQGAVLPTSLTAILNQTAVITVSAPYRAVICAPSAISVISKVSNCIAGGIGSRPSIANATNIDTLLTATDREEKINAPPEAIQDKTAFIFNNLSQLNLQPKCEELKEIITEEYFPWLSQYLVMKRASIELNFHALYSNFLDVLKIREINRLVTKETYRNIRVLLRSDKGIANFSDRSLLKNLGHWLGMLTLARNQPILYIDLDLKALLLEAYHKGQQELLYVVPFVAKVLESCAKNVVFKPPNPWTMALMNVLAELHQEPDLKLNLKFEIEVLCKNLSLDIADLKPSLYLKDPEKVRTIEFQLSQPKPVKETPNVMPVNQTLVPAPQIQLMPPQPQMIPVEDMSAAAPTPTAGLVANDPNLMGVLGLPEPRFNYLDVNVSSTSAFGQKICFNPHIILFQNYPHLKQFVKPAIERSIQEWIHPVVDRSIKYALTTCEQIIRKDFSFDPDEVRMRTCAHHMMRNLTAGMAMITCREQIISTISTNLKAAFITALIPTTPQQFNTLQKDIIESAAAVLATENMELACAFIQKTAVEKALPELDKRLMNDYEMRKIARQEGRRYYDPIVLTYQTERIPERVRLRVGGPTDLQISVYEEFACNIPGFMPVRDAGMFIPKPSAQEQVPQMTFNQVMNPQQVYGTDEMGTLISAAELFLSNALSVPSFAVQATNMHTLLECLIIARRNRDIVSGYTLLQRAVEGLLDGHIVQPGTNPEHAEMMTRYRDIHLRVLKLLEDARVYGHAWTTKQITYCVSECRDELRYNLEAIDCLVRNHLINMPQYDLALAHLMDNGNNYVAVAFAMQVVQLYLVDDRNNVYATESDLYHTTDTLVRMMSHSRQPPPEGLATLIETIRINQDPSTYLGERSPLGPTAHIHNGILQVRARDYEDPPGLQEKTENLLREWRNVLLSPLTEIEIGQNFNIYVHRMNMNGILKSDDMITRFFRIATQMCVENVYQLLNEDRMNPPPVPPKRDKYYAMCDSFIKLVSLLIKNTADGGNPTPKLNLLNKILGIIAGCLLQDHEEHGSNFQQLPYHRLLLILFLDMNMAEPVLESMNYQVLTAFCHTLRIIRPSVAPGFCYAWLEIVAHRAFVNRVLAVTPQQKSIMEVLGWGMYSTLLIDLFKFLDPFLRNTELATPVMMLYKGTLKVLLVLLHDFPEFLCDYHYGFCDEIPPNCIQMRNLILSAFPRNMRLPDPFTPNLKVDLLAEITLPPRAVINYANIIPASQFKKDLDAYIKARAPVTFLSELRSNMQVNEPGRRYNSQLMNAVVLYVGTQAIAYIRAKGQTPNMSTIAHSAHMDIFQNFTVDFDYEGRYLFLNAIANQLRYPNSHTHYFSCCLLYLFAEANTEAVQEQITRMLLERLIVNRPHPWGLLITFIELIKNPIYKFWTHEFVHCAPEIENTGALSRLFASVARSCIADKAGGEREMTELPDGAAESCVNAAAAATAAAAAATAALNITAGQTMEYAFQEVKTPTD</sequence>
<dbReference type="InterPro" id="IPR055104">
    <property type="entry name" value="CNOT1_1st"/>
</dbReference>
<evidence type="ECO:0000256" key="2">
    <source>
        <dbReference type="ARBA" id="ARBA00004496"/>
    </source>
</evidence>
<accession>A0A8J2Q596</accession>
<dbReference type="Pfam" id="PF04054">
    <property type="entry name" value="Not1"/>
    <property type="match status" value="1"/>
</dbReference>
<keyword evidence="3" id="KW-0963">Cytoplasm</keyword>
<organism evidence="20 21">
    <name type="scientific">Danaus chrysippus</name>
    <name type="common">African queen</name>
    <dbReference type="NCBI Taxonomy" id="151541"/>
    <lineage>
        <taxon>Eukaryota</taxon>
        <taxon>Metazoa</taxon>
        <taxon>Ecdysozoa</taxon>
        <taxon>Arthropoda</taxon>
        <taxon>Hexapoda</taxon>
        <taxon>Insecta</taxon>
        <taxon>Pterygota</taxon>
        <taxon>Neoptera</taxon>
        <taxon>Endopterygota</taxon>
        <taxon>Lepidoptera</taxon>
        <taxon>Glossata</taxon>
        <taxon>Ditrysia</taxon>
        <taxon>Papilionoidea</taxon>
        <taxon>Nymphalidae</taxon>
        <taxon>Danainae</taxon>
        <taxon>Danaini</taxon>
        <taxon>Danaina</taxon>
        <taxon>Danaus</taxon>
        <taxon>Anosia</taxon>
    </lineage>
</organism>
<dbReference type="Gene3D" id="1.25.40.800">
    <property type="match status" value="1"/>
</dbReference>
<evidence type="ECO:0000259" key="13">
    <source>
        <dbReference type="Pfam" id="PF04054"/>
    </source>
</evidence>
<evidence type="ECO:0000259" key="16">
    <source>
        <dbReference type="Pfam" id="PF16417"/>
    </source>
</evidence>
<evidence type="ECO:0000256" key="7">
    <source>
        <dbReference type="ARBA" id="ARBA00023158"/>
    </source>
</evidence>
<feature type="domain" description="CCR4-NOT transcription complex subunit 1 HEAT repeat" evidence="17">
    <location>
        <begin position="502"/>
        <end position="654"/>
    </location>
</feature>
<dbReference type="Gene3D" id="1.25.40.790">
    <property type="match status" value="1"/>
</dbReference>
<evidence type="ECO:0000256" key="4">
    <source>
        <dbReference type="ARBA" id="ARBA00022491"/>
    </source>
</evidence>
<evidence type="ECO:0000256" key="9">
    <source>
        <dbReference type="ARBA" id="ARBA00023242"/>
    </source>
</evidence>
<evidence type="ECO:0000259" key="18">
    <source>
        <dbReference type="Pfam" id="PF22940"/>
    </source>
</evidence>
<keyword evidence="6" id="KW-0805">Transcription regulation</keyword>
<dbReference type="Pfam" id="PF16418">
    <property type="entry name" value="CNOT1_HEAT"/>
    <property type="match status" value="1"/>
</dbReference>
<dbReference type="FunFam" id="1.25.40.180:FF:000005">
    <property type="entry name" value="Ccr4-not transcription complex subunit 1 isoform"/>
    <property type="match status" value="1"/>
</dbReference>
<evidence type="ECO:0000256" key="10">
    <source>
        <dbReference type="ARBA" id="ARBA00025717"/>
    </source>
</evidence>
<evidence type="ECO:0000259" key="15">
    <source>
        <dbReference type="Pfam" id="PF16415"/>
    </source>
</evidence>
<dbReference type="Pfam" id="PF23590">
    <property type="entry name" value="NOT1_connector"/>
    <property type="match status" value="1"/>
</dbReference>
<comment type="similarity">
    <text evidence="10">Belongs to the CNOT1 family.</text>
</comment>
<evidence type="ECO:0000256" key="11">
    <source>
        <dbReference type="ARBA" id="ARBA00032531"/>
    </source>
</evidence>
<dbReference type="Pfam" id="PF16415">
    <property type="entry name" value="CNOT1_CAF1_bind"/>
    <property type="match status" value="1"/>
</dbReference>
<keyword evidence="5" id="KW-0810">Translation regulation</keyword>
<evidence type="ECO:0000259" key="14">
    <source>
        <dbReference type="Pfam" id="PF12842"/>
    </source>
</evidence>
<dbReference type="FunFam" id="1.25.40.790:FF:000001">
    <property type="entry name" value="Ccr4-not transcription complex subunit 1 isoform"/>
    <property type="match status" value="1"/>
</dbReference>
<keyword evidence="7" id="KW-0943">RNA-mediated gene silencing</keyword>
<dbReference type="GO" id="GO:0000288">
    <property type="term" value="P:nuclear-transcribed mRNA catabolic process, deadenylation-dependent decay"/>
    <property type="evidence" value="ECO:0007669"/>
    <property type="project" value="TreeGrafter"/>
</dbReference>
<dbReference type="GO" id="GO:0060090">
    <property type="term" value="F:molecular adaptor activity"/>
    <property type="evidence" value="ECO:0007669"/>
    <property type="project" value="TreeGrafter"/>
</dbReference>
<dbReference type="GO" id="GO:0005634">
    <property type="term" value="C:nucleus"/>
    <property type="evidence" value="ECO:0007669"/>
    <property type="project" value="UniProtKB-SubCell"/>
</dbReference>
<dbReference type="GO" id="GO:0031047">
    <property type="term" value="P:regulatory ncRNA-mediated gene silencing"/>
    <property type="evidence" value="ECO:0007669"/>
    <property type="project" value="UniProtKB-KW"/>
</dbReference>
<feature type="domain" description="CCR4-NOT transcription complex subunit 1" evidence="14">
    <location>
        <begin position="1378"/>
        <end position="1530"/>
    </location>
</feature>
<evidence type="ECO:0000313" key="21">
    <source>
        <dbReference type="Proteomes" id="UP000789524"/>
    </source>
</evidence>
<keyword evidence="4" id="KW-0678">Repressor</keyword>
<gene>
    <name evidence="20" type="ORF">DCHRY22_LOCUS406</name>
</gene>
<dbReference type="InterPro" id="IPR055454">
    <property type="entry name" value="CNOT1-like_NOT1_connector"/>
</dbReference>
<evidence type="ECO:0000256" key="3">
    <source>
        <dbReference type="ARBA" id="ARBA00022490"/>
    </source>
</evidence>
<dbReference type="GO" id="GO:0000932">
    <property type="term" value="C:P-body"/>
    <property type="evidence" value="ECO:0007669"/>
    <property type="project" value="TreeGrafter"/>
</dbReference>
<name>A0A8J2Q596_9NEOP</name>
<dbReference type="CDD" id="cd20710">
    <property type="entry name" value="NOT1_connector"/>
    <property type="match status" value="1"/>
</dbReference>
<dbReference type="Gene3D" id="1.25.40.180">
    <property type="match status" value="1"/>
</dbReference>
<dbReference type="Proteomes" id="UP000789524">
    <property type="component" value="Unassembled WGS sequence"/>
</dbReference>
<evidence type="ECO:0000256" key="1">
    <source>
        <dbReference type="ARBA" id="ARBA00004123"/>
    </source>
</evidence>
<dbReference type="InterPro" id="IPR032193">
    <property type="entry name" value="CNOT1_TTP_bind"/>
</dbReference>
<comment type="caution">
    <text evidence="20">The sequence shown here is derived from an EMBL/GenBank/DDBJ whole genome shotgun (WGS) entry which is preliminary data.</text>
</comment>
<dbReference type="InterPro" id="IPR007196">
    <property type="entry name" value="CCR4-Not_Not1_C"/>
</dbReference>
<feature type="domain" description="CCR4-Not complex component Not1 C-terminal" evidence="13">
    <location>
        <begin position="2015"/>
        <end position="2372"/>
    </location>
</feature>
<dbReference type="InterPro" id="IPR024557">
    <property type="entry name" value="CNOT1_dom_4"/>
</dbReference>
<reference evidence="20" key="1">
    <citation type="submission" date="2021-09" db="EMBL/GenBank/DDBJ databases">
        <authorList>
            <person name="Martin H S."/>
        </authorList>
    </citation>
    <scope>NUCLEOTIDE SEQUENCE</scope>
</reference>
<dbReference type="Gene3D" id="1.25.40.840">
    <property type="entry name" value="CCR4-NOT transcription complex subunit 1 TTP binding domain"/>
    <property type="match status" value="1"/>
</dbReference>
<evidence type="ECO:0000313" key="20">
    <source>
        <dbReference type="EMBL" id="CAG9558213.1"/>
    </source>
</evidence>
<feature type="domain" description="CCR4-NOT transcription complex subunit 1 CAF1-binding" evidence="15">
    <location>
        <begin position="1051"/>
        <end position="1273"/>
    </location>
</feature>
<dbReference type="InterPro" id="IPR032194">
    <property type="entry name" value="CNOT1_HEAT"/>
</dbReference>
<dbReference type="FunFam" id="1.25.40.800:FF:000001">
    <property type="entry name" value="CCR4-NOT transcription complex subunit 1"/>
    <property type="match status" value="1"/>
</dbReference>
<dbReference type="Pfam" id="PF12842">
    <property type="entry name" value="DUF3819"/>
    <property type="match status" value="1"/>
</dbReference>
<proteinExistence type="inferred from homology"/>
<evidence type="ECO:0000256" key="5">
    <source>
        <dbReference type="ARBA" id="ARBA00022845"/>
    </source>
</evidence>
<feature type="domain" description="CCR4-NOT transcription complex subunit 1 TTP binding" evidence="16">
    <location>
        <begin position="806"/>
        <end position="974"/>
    </location>
</feature>
<evidence type="ECO:0000256" key="8">
    <source>
        <dbReference type="ARBA" id="ARBA00023163"/>
    </source>
</evidence>
<feature type="domain" description="CCR4-NOT transcription complex subunit 1-like NOT1 connector" evidence="19">
    <location>
        <begin position="1617"/>
        <end position="1825"/>
    </location>
</feature>
<dbReference type="InterPro" id="IPR038535">
    <property type="entry name" value="CNOT1_TTP_bind_sf"/>
</dbReference>
<evidence type="ECO:0000256" key="12">
    <source>
        <dbReference type="ARBA" id="ARBA00071432"/>
    </source>
</evidence>
<dbReference type="InterPro" id="IPR040398">
    <property type="entry name" value="Not1"/>
</dbReference>
<dbReference type="Pfam" id="PF16417">
    <property type="entry name" value="CNOT1_TTP_bind"/>
    <property type="match status" value="1"/>
</dbReference>
<dbReference type="PANTHER" id="PTHR13162:SF8">
    <property type="entry name" value="CCR4-NOT TRANSCRIPTION COMPLEX SUBUNIT 1"/>
    <property type="match status" value="1"/>
</dbReference>
<comment type="subcellular location">
    <subcellularLocation>
        <location evidence="2">Cytoplasm</location>
    </subcellularLocation>
    <subcellularLocation>
        <location evidence="1">Nucleus</location>
    </subcellularLocation>
</comment>
<keyword evidence="8" id="KW-0804">Transcription</keyword>
<dbReference type="OrthoDB" id="1933107at2759"/>
<dbReference type="FunFam" id="1.25.40.840:FF:000001">
    <property type="entry name" value="Ccr4-not transcription complex subunit 1 isoform"/>
    <property type="match status" value="1"/>
</dbReference>
<keyword evidence="21" id="KW-1185">Reference proteome</keyword>
<evidence type="ECO:0000259" key="17">
    <source>
        <dbReference type="Pfam" id="PF16418"/>
    </source>
</evidence>
<protein>
    <recommendedName>
        <fullName evidence="12">CCR4-NOT transcription complex subunit 1</fullName>
    </recommendedName>
    <alternativeName>
        <fullName evidence="11">CCR4-associated factor 1</fullName>
    </alternativeName>
</protein>